<reference evidence="2 3" key="1">
    <citation type="submission" date="2023-07" db="EMBL/GenBank/DDBJ databases">
        <authorList>
            <person name="Wu J.F."/>
            <person name="Li W."/>
        </authorList>
    </citation>
    <scope>NUCLEOTIDE SEQUENCE [LARGE SCALE GENOMIC DNA]</scope>
</reference>
<name>A0AA96EVJ5_9CAUD</name>
<dbReference type="Proteomes" id="UP001302076">
    <property type="component" value="Segment"/>
</dbReference>
<protein>
    <submittedName>
        <fullName evidence="2">Uncharacterized protein</fullName>
    </submittedName>
</protein>
<evidence type="ECO:0000256" key="1">
    <source>
        <dbReference type="SAM" id="Coils"/>
    </source>
</evidence>
<keyword evidence="3" id="KW-1185">Reference proteome</keyword>
<keyword evidence="1" id="KW-0175">Coiled coil</keyword>
<accession>A0AA96EVJ5</accession>
<proteinExistence type="predicted"/>
<evidence type="ECO:0000313" key="3">
    <source>
        <dbReference type="Proteomes" id="UP001302076"/>
    </source>
</evidence>
<dbReference type="EMBL" id="OR261031">
    <property type="protein sequence ID" value="WNL63530.1"/>
    <property type="molecule type" value="Genomic_DNA"/>
</dbReference>
<gene>
    <name evidence="2" type="ORF">ST21_022</name>
</gene>
<feature type="coiled-coil region" evidence="1">
    <location>
        <begin position="45"/>
        <end position="79"/>
    </location>
</feature>
<sequence length="91" mass="10440">MWPSWNFKFSNIRKNNVSVKSLAKKVLTRLVAYERAKADVQTKHSDILFTEAMRLNAKAEELRKEGNALRAAAQELRGSAHTIEQLTKRLD</sequence>
<organism evidence="2 3">
    <name type="scientific">Aeromonas phage ST21</name>
    <dbReference type="NCBI Taxonomy" id="3065691"/>
    <lineage>
        <taxon>Viruses</taxon>
        <taxon>Duplodnaviria</taxon>
        <taxon>Heunggongvirae</taxon>
        <taxon>Uroviricota</taxon>
        <taxon>Caudoviricetes</taxon>
        <taxon>Autographivirales</taxon>
        <taxon>Autonotataviridae</taxon>
        <taxon>Melnykvirinae</taxon>
        <taxon>Ahphunavirus</taxon>
        <taxon>Ahphunavirus ST21</taxon>
    </lineage>
</organism>
<evidence type="ECO:0000313" key="2">
    <source>
        <dbReference type="EMBL" id="WNL63530.1"/>
    </source>
</evidence>